<evidence type="ECO:0000256" key="1">
    <source>
        <dbReference type="ARBA" id="ARBA00001298"/>
    </source>
</evidence>
<sequence>MSIKETILKDCFIIDPKVFKDKRGYFLESFNQESFQKATGLQIDFVQDNESFSTKGVLRGLHFQKGKYSQAKLIRVISGEILDVVVDIRPDSPTFLQHFSIKLSSNNKKQLFVPKHFAHGFLVLSETAIINYKCDEYYHKESESGIIYNDRHLNIDWLLESKDFILSEKDQKLPSCRELFSIKG</sequence>
<accession>A0ABW3I408</accession>
<evidence type="ECO:0000256" key="4">
    <source>
        <dbReference type="ARBA" id="ARBA00019595"/>
    </source>
</evidence>
<dbReference type="PANTHER" id="PTHR21047">
    <property type="entry name" value="DTDP-6-DEOXY-D-GLUCOSE-3,5 EPIMERASE"/>
    <property type="match status" value="1"/>
</dbReference>
<comment type="similarity">
    <text evidence="5">Belongs to the dTDP-4-dehydrorhamnose 3,5-epimerase family.</text>
</comment>
<dbReference type="InterPro" id="IPR000888">
    <property type="entry name" value="RmlC-like"/>
</dbReference>
<comment type="function">
    <text evidence="2 5">Catalyzes the epimerization of the C3' and C5'positions of dTDP-6-deoxy-D-xylo-4-hexulose, forming dTDP-6-deoxy-L-lyxo-4-hexulose.</text>
</comment>
<organism evidence="6 7">
    <name type="scientific">Pseudofulvibacter geojedonensis</name>
    <dbReference type="NCBI Taxonomy" id="1123758"/>
    <lineage>
        <taxon>Bacteria</taxon>
        <taxon>Pseudomonadati</taxon>
        <taxon>Bacteroidota</taxon>
        <taxon>Flavobacteriia</taxon>
        <taxon>Flavobacteriales</taxon>
        <taxon>Flavobacteriaceae</taxon>
        <taxon>Pseudofulvibacter</taxon>
    </lineage>
</organism>
<dbReference type="EC" id="5.1.3.13" evidence="3 5"/>
<dbReference type="Gene3D" id="2.60.120.10">
    <property type="entry name" value="Jelly Rolls"/>
    <property type="match status" value="1"/>
</dbReference>
<keyword evidence="7" id="KW-1185">Reference proteome</keyword>
<comment type="catalytic activity">
    <reaction evidence="1 5">
        <text>dTDP-4-dehydro-6-deoxy-alpha-D-glucose = dTDP-4-dehydro-beta-L-rhamnose</text>
        <dbReference type="Rhea" id="RHEA:16969"/>
        <dbReference type="ChEBI" id="CHEBI:57649"/>
        <dbReference type="ChEBI" id="CHEBI:62830"/>
        <dbReference type="EC" id="5.1.3.13"/>
    </reaction>
</comment>
<gene>
    <name evidence="6" type="primary">rfbC</name>
    <name evidence="6" type="ORF">ACFQ1O_11440</name>
</gene>
<dbReference type="Proteomes" id="UP001596997">
    <property type="component" value="Unassembled WGS sequence"/>
</dbReference>
<dbReference type="PANTHER" id="PTHR21047:SF2">
    <property type="entry name" value="THYMIDINE DIPHOSPHO-4-KETO-RHAMNOSE 3,5-EPIMERASE"/>
    <property type="match status" value="1"/>
</dbReference>
<evidence type="ECO:0000256" key="3">
    <source>
        <dbReference type="ARBA" id="ARBA00012098"/>
    </source>
</evidence>
<dbReference type="NCBIfam" id="TIGR01221">
    <property type="entry name" value="rmlC"/>
    <property type="match status" value="1"/>
</dbReference>
<reference evidence="7" key="1">
    <citation type="journal article" date="2019" name="Int. J. Syst. Evol. Microbiol.">
        <title>The Global Catalogue of Microorganisms (GCM) 10K type strain sequencing project: providing services to taxonomists for standard genome sequencing and annotation.</title>
        <authorList>
            <consortium name="The Broad Institute Genomics Platform"/>
            <consortium name="The Broad Institute Genome Sequencing Center for Infectious Disease"/>
            <person name="Wu L."/>
            <person name="Ma J."/>
        </authorList>
    </citation>
    <scope>NUCLEOTIDE SEQUENCE [LARGE SCALE GENOMIC DNA]</scope>
    <source>
        <strain evidence="7">CCUG 62114</strain>
    </source>
</reference>
<dbReference type="EMBL" id="JBHTJM010000009">
    <property type="protein sequence ID" value="MFD0964618.1"/>
    <property type="molecule type" value="Genomic_DNA"/>
</dbReference>
<evidence type="ECO:0000313" key="6">
    <source>
        <dbReference type="EMBL" id="MFD0964618.1"/>
    </source>
</evidence>
<dbReference type="CDD" id="cd00438">
    <property type="entry name" value="cupin_RmlC"/>
    <property type="match status" value="1"/>
</dbReference>
<dbReference type="GO" id="GO:0008830">
    <property type="term" value="F:dTDP-4-dehydrorhamnose 3,5-epimerase activity"/>
    <property type="evidence" value="ECO:0007669"/>
    <property type="project" value="UniProtKB-EC"/>
</dbReference>
<keyword evidence="5 6" id="KW-0413">Isomerase</keyword>
<evidence type="ECO:0000256" key="5">
    <source>
        <dbReference type="RuleBase" id="RU364069"/>
    </source>
</evidence>
<comment type="pathway">
    <text evidence="5">Carbohydrate biosynthesis; dTDP-L-rhamnose biosynthesis.</text>
</comment>
<dbReference type="Pfam" id="PF00908">
    <property type="entry name" value="dTDP_sugar_isom"/>
    <property type="match status" value="1"/>
</dbReference>
<dbReference type="InterPro" id="IPR014710">
    <property type="entry name" value="RmlC-like_jellyroll"/>
</dbReference>
<dbReference type="InterPro" id="IPR011051">
    <property type="entry name" value="RmlC_Cupin_sf"/>
</dbReference>
<comment type="caution">
    <text evidence="6">The sequence shown here is derived from an EMBL/GenBank/DDBJ whole genome shotgun (WGS) entry which is preliminary data.</text>
</comment>
<proteinExistence type="inferred from homology"/>
<dbReference type="SUPFAM" id="SSF51182">
    <property type="entry name" value="RmlC-like cupins"/>
    <property type="match status" value="1"/>
</dbReference>
<dbReference type="RefSeq" id="WP_377716158.1">
    <property type="nucleotide sequence ID" value="NZ_JBHTJM010000009.1"/>
</dbReference>
<protein>
    <recommendedName>
        <fullName evidence="4 5">dTDP-4-dehydrorhamnose 3,5-epimerase</fullName>
        <ecNumber evidence="3 5">5.1.3.13</ecNumber>
    </recommendedName>
    <alternativeName>
        <fullName evidence="5">Thymidine diphospho-4-keto-rhamnose 3,5-epimerase</fullName>
    </alternativeName>
</protein>
<name>A0ABW3I408_9FLAO</name>
<comment type="subunit">
    <text evidence="5">Homodimer.</text>
</comment>
<evidence type="ECO:0000313" key="7">
    <source>
        <dbReference type="Proteomes" id="UP001596997"/>
    </source>
</evidence>
<evidence type="ECO:0000256" key="2">
    <source>
        <dbReference type="ARBA" id="ARBA00001997"/>
    </source>
</evidence>